<evidence type="ECO:0000256" key="1">
    <source>
        <dbReference type="ARBA" id="ARBA00010209"/>
    </source>
</evidence>
<comment type="similarity">
    <text evidence="1">Belongs to the tryptophan dimethylallyltransferase family.</text>
</comment>
<dbReference type="SFLD" id="SFLDS00036">
    <property type="entry name" value="Aromatic_Prenyltransferase"/>
    <property type="match status" value="1"/>
</dbReference>
<accession>A0A8K0WTU1</accession>
<gene>
    <name evidence="3" type="ORF">B0I35DRAFT_476423</name>
</gene>
<dbReference type="GO" id="GO:0004659">
    <property type="term" value="F:prenyltransferase activity"/>
    <property type="evidence" value="ECO:0007669"/>
    <property type="project" value="TreeGrafter"/>
</dbReference>
<protein>
    <submittedName>
        <fullName evidence="3">Aromatic prenyltransferase</fullName>
    </submittedName>
</protein>
<dbReference type="NCBIfam" id="TIGR03429">
    <property type="entry name" value="arom_pren_DMATS"/>
    <property type="match status" value="1"/>
</dbReference>
<dbReference type="GO" id="GO:0009820">
    <property type="term" value="P:alkaloid metabolic process"/>
    <property type="evidence" value="ECO:0007669"/>
    <property type="project" value="InterPro"/>
</dbReference>
<dbReference type="PANTHER" id="PTHR40627">
    <property type="entry name" value="INDOLE PRENYLTRANSFERASE TDIB-RELATED"/>
    <property type="match status" value="1"/>
</dbReference>
<reference evidence="3" key="1">
    <citation type="journal article" date="2021" name="Nat. Commun.">
        <title>Genetic determinants of endophytism in the Arabidopsis root mycobiome.</title>
        <authorList>
            <person name="Mesny F."/>
            <person name="Miyauchi S."/>
            <person name="Thiergart T."/>
            <person name="Pickel B."/>
            <person name="Atanasova L."/>
            <person name="Karlsson M."/>
            <person name="Huettel B."/>
            <person name="Barry K.W."/>
            <person name="Haridas S."/>
            <person name="Chen C."/>
            <person name="Bauer D."/>
            <person name="Andreopoulos W."/>
            <person name="Pangilinan J."/>
            <person name="LaButti K."/>
            <person name="Riley R."/>
            <person name="Lipzen A."/>
            <person name="Clum A."/>
            <person name="Drula E."/>
            <person name="Henrissat B."/>
            <person name="Kohler A."/>
            <person name="Grigoriev I.V."/>
            <person name="Martin F.M."/>
            <person name="Hacquard S."/>
        </authorList>
    </citation>
    <scope>NUCLEOTIDE SEQUENCE</scope>
    <source>
        <strain evidence="3">MPI-CAGE-CH-0235</strain>
    </source>
</reference>
<dbReference type="Proteomes" id="UP000813444">
    <property type="component" value="Unassembled WGS sequence"/>
</dbReference>
<evidence type="ECO:0000313" key="4">
    <source>
        <dbReference type="Proteomes" id="UP000813444"/>
    </source>
</evidence>
<keyword evidence="2" id="KW-0808">Transferase</keyword>
<proteinExistence type="inferred from homology"/>
<keyword evidence="4" id="KW-1185">Reference proteome</keyword>
<organism evidence="3 4">
    <name type="scientific">Stachybotrys elegans</name>
    <dbReference type="NCBI Taxonomy" id="80388"/>
    <lineage>
        <taxon>Eukaryota</taxon>
        <taxon>Fungi</taxon>
        <taxon>Dikarya</taxon>
        <taxon>Ascomycota</taxon>
        <taxon>Pezizomycotina</taxon>
        <taxon>Sordariomycetes</taxon>
        <taxon>Hypocreomycetidae</taxon>
        <taxon>Hypocreales</taxon>
        <taxon>Stachybotryaceae</taxon>
        <taxon>Stachybotrys</taxon>
    </lineage>
</organism>
<name>A0A8K0WTU1_9HYPO</name>
<sequence length="379" mass="43783">MADAAQYSIQRQYEILLFHYHWIVPRLGPAPDADGRPKWVSRMAQDCSPIEYAWKWNTATSKPQISYSWEALNPGSESCQDPKNHRLSLQYMNDVRRVVPHADFTVSRFFLEAIENGTRKPSNFLHAIDHGSERLELKSYLLVRDESTMNEWHDAITKLDPENPAHHALKGFLTENPEGRLFSPIVLAWDNVTPSKSRLKWYFVTRNTSFKSVREIMTMGGRLDVTEDNLQDLRSLITAILELPADYPEDQNFPLPPPAAKTWSEQENQAETFAYYFDIAPRNGIKPDVKIYLPTRSYGPNDLAIAHHLVDWMRARGRGAYGDQYLAMLKRICDHRQLENGKGIHSYITYQFGKNGVPDVKSYLISETYHPARFHKTQE</sequence>
<dbReference type="OrthoDB" id="3354387at2759"/>
<dbReference type="InterPro" id="IPR033964">
    <property type="entry name" value="ABBA"/>
</dbReference>
<dbReference type="EMBL" id="JAGPNK010000004">
    <property type="protein sequence ID" value="KAH7322473.1"/>
    <property type="molecule type" value="Genomic_DNA"/>
</dbReference>
<comment type="caution">
    <text evidence="3">The sequence shown here is derived from an EMBL/GenBank/DDBJ whole genome shotgun (WGS) entry which is preliminary data.</text>
</comment>
<dbReference type="CDD" id="cd13929">
    <property type="entry name" value="PT-DMATS_CymD"/>
    <property type="match status" value="1"/>
</dbReference>
<dbReference type="InterPro" id="IPR017795">
    <property type="entry name" value="ABBA_NscD-like"/>
</dbReference>
<evidence type="ECO:0000313" key="3">
    <source>
        <dbReference type="EMBL" id="KAH7322473.1"/>
    </source>
</evidence>
<dbReference type="PANTHER" id="PTHR40627:SF4">
    <property type="entry name" value="PRENYLTRANSFERASE ASQH1-RELATED"/>
    <property type="match status" value="1"/>
</dbReference>
<evidence type="ECO:0000256" key="2">
    <source>
        <dbReference type="ARBA" id="ARBA00022679"/>
    </source>
</evidence>
<dbReference type="Pfam" id="PF11991">
    <property type="entry name" value="Trp_DMAT"/>
    <property type="match status" value="1"/>
</dbReference>
<dbReference type="AlphaFoldDB" id="A0A8K0WTU1"/>